<feature type="region of interest" description="Disordered" evidence="1">
    <location>
        <begin position="563"/>
        <end position="582"/>
    </location>
</feature>
<organism evidence="2 3">
    <name type="scientific">Cherax quadricarinatus</name>
    <name type="common">Australian red claw crayfish</name>
    <dbReference type="NCBI Taxonomy" id="27406"/>
    <lineage>
        <taxon>Eukaryota</taxon>
        <taxon>Metazoa</taxon>
        <taxon>Ecdysozoa</taxon>
        <taxon>Arthropoda</taxon>
        <taxon>Crustacea</taxon>
        <taxon>Multicrustacea</taxon>
        <taxon>Malacostraca</taxon>
        <taxon>Eumalacostraca</taxon>
        <taxon>Eucarida</taxon>
        <taxon>Decapoda</taxon>
        <taxon>Pleocyemata</taxon>
        <taxon>Astacidea</taxon>
        <taxon>Parastacoidea</taxon>
        <taxon>Parastacidae</taxon>
        <taxon>Cherax</taxon>
    </lineage>
</organism>
<protein>
    <recommendedName>
        <fullName evidence="4">Protein phosphatase 1 regulatory subunit 15A/B C-terminal domain-containing protein</fullName>
    </recommendedName>
</protein>
<dbReference type="AlphaFoldDB" id="A0AAW0W2Y9"/>
<evidence type="ECO:0000313" key="3">
    <source>
        <dbReference type="Proteomes" id="UP001445076"/>
    </source>
</evidence>
<dbReference type="GO" id="GO:0005783">
    <property type="term" value="C:endoplasmic reticulum"/>
    <property type="evidence" value="ECO:0007669"/>
    <property type="project" value="TreeGrafter"/>
</dbReference>
<sequence length="742" mass="82490">MSVWMGSQAGSWPRVNTVNPHCKTPAMQQVKLHLDVHPPVLDTSGPKAPTSYQKPRGGMDKNFIGMTSHFWNSLCSMYNSVCSPRSPVTWVTPEMVQPAALPYGVHPQLPYHCRMEVNNMYDNRSRLWFPATAAGSQVEFVDPLLMWQNTSFPCEWPPSSAQLQQKVCRPLNPEAKEWIPKEYAKDSLSSSTLPCKTMDQDCLKAEEPTSFDLQDREGVDGLPDFCEITDCEIQAIRLGESDNSNVTQKENPSVEDDVYEIVEANEGFSEDNSMKAAKDNSTKTAPVDLGFAVMVDSHPSEGHTTTAAPVDLGFAVMIDSHPIQGHTSFDQGVIEIQACDNIVKDSRPVSYASVVGKLPVSSAVDKSQQNCVRSGPADQSIPHIFIRDKKYPKEKASPVDDKSKAPLLFKSVTKDQKKCSRNFLRELKESSPVKGKMCGSTGNERDSGFKCSILEVSSRPRLCPKSPTCSVEPPQIVSPKDKSLPTLRVAPHSLSERSSCNTSHDHSESNFSIMGVESVDVDIGKDVVDRHCDIYVLPEKSEPQCVKKPKYSSNILAHILGCDESESEDSDEDSEDSDSDWDSVCVESTDNFDLDDTWETFGLCLTLPQVGKSSVPASVPEQGVAVCSPVKSICDTVSEEDPTFTGVTLEEINKRWEEEIQKDVLGSREKKVKFGEVKIHPIVAWDFAYKMARRGPWEMYARDRMRFQHRIAALEPIISPVLQASHREAHYQQQQRQACCLS</sequence>
<comment type="caution">
    <text evidence="2">The sequence shown here is derived from an EMBL/GenBank/DDBJ whole genome shotgun (WGS) entry which is preliminary data.</text>
</comment>
<dbReference type="GO" id="GO:0000164">
    <property type="term" value="C:protein phosphatase type 1 complex"/>
    <property type="evidence" value="ECO:0007669"/>
    <property type="project" value="TreeGrafter"/>
</dbReference>
<dbReference type="InterPro" id="IPR051254">
    <property type="entry name" value="PPP1R15"/>
</dbReference>
<dbReference type="Proteomes" id="UP001445076">
    <property type="component" value="Unassembled WGS sequence"/>
</dbReference>
<name>A0AAW0W2Y9_CHEQU</name>
<dbReference type="PANTHER" id="PTHR16489">
    <property type="entry name" value="GH11727P"/>
    <property type="match status" value="1"/>
</dbReference>
<proteinExistence type="predicted"/>
<evidence type="ECO:0000256" key="1">
    <source>
        <dbReference type="SAM" id="MobiDB-lite"/>
    </source>
</evidence>
<dbReference type="GO" id="GO:0019888">
    <property type="term" value="F:protein phosphatase regulator activity"/>
    <property type="evidence" value="ECO:0007669"/>
    <property type="project" value="TreeGrafter"/>
</dbReference>
<dbReference type="EMBL" id="JARKIK010000089">
    <property type="protein sequence ID" value="KAK8723541.1"/>
    <property type="molecule type" value="Genomic_DNA"/>
</dbReference>
<reference evidence="2 3" key="1">
    <citation type="journal article" date="2024" name="BMC Genomics">
        <title>Genome assembly of redclaw crayfish (Cherax quadricarinatus) provides insights into its immune adaptation and hypoxia tolerance.</title>
        <authorList>
            <person name="Liu Z."/>
            <person name="Zheng J."/>
            <person name="Li H."/>
            <person name="Fang K."/>
            <person name="Wang S."/>
            <person name="He J."/>
            <person name="Zhou D."/>
            <person name="Weng S."/>
            <person name="Chi M."/>
            <person name="Gu Z."/>
            <person name="He J."/>
            <person name="Li F."/>
            <person name="Wang M."/>
        </authorList>
    </citation>
    <scope>NUCLEOTIDE SEQUENCE [LARGE SCALE GENOMIC DNA]</scope>
    <source>
        <strain evidence="2">ZL_2023a</strain>
    </source>
</reference>
<dbReference type="PANTHER" id="PTHR16489:SF12">
    <property type="entry name" value="GH11727P"/>
    <property type="match status" value="1"/>
</dbReference>
<keyword evidence="3" id="KW-1185">Reference proteome</keyword>
<dbReference type="GO" id="GO:0034976">
    <property type="term" value="P:response to endoplasmic reticulum stress"/>
    <property type="evidence" value="ECO:0007669"/>
    <property type="project" value="TreeGrafter"/>
</dbReference>
<evidence type="ECO:0000313" key="2">
    <source>
        <dbReference type="EMBL" id="KAK8723541.1"/>
    </source>
</evidence>
<feature type="compositionally biased region" description="Acidic residues" evidence="1">
    <location>
        <begin position="563"/>
        <end position="581"/>
    </location>
</feature>
<accession>A0AAW0W2Y9</accession>
<evidence type="ECO:0008006" key="4">
    <source>
        <dbReference type="Google" id="ProtNLM"/>
    </source>
</evidence>
<gene>
    <name evidence="2" type="ORF">OTU49_011772</name>
</gene>